<evidence type="ECO:0000259" key="8">
    <source>
        <dbReference type="Pfam" id="PF01321"/>
    </source>
</evidence>
<evidence type="ECO:0000256" key="3">
    <source>
        <dbReference type="ARBA" id="ARBA00022723"/>
    </source>
</evidence>
<dbReference type="Pfam" id="PF16189">
    <property type="entry name" value="Creatinase_N_2"/>
    <property type="match status" value="1"/>
</dbReference>
<evidence type="ECO:0000259" key="9">
    <source>
        <dbReference type="Pfam" id="PF16188"/>
    </source>
</evidence>
<dbReference type="InterPro" id="IPR050422">
    <property type="entry name" value="X-Pro_aminopeptidase_P"/>
</dbReference>
<dbReference type="InterPro" id="IPR033740">
    <property type="entry name" value="Pept_M24B"/>
</dbReference>
<accession>A0ABQ0E148</accession>
<feature type="domain" description="Peptidase M24 C-terminal" evidence="9">
    <location>
        <begin position="523"/>
        <end position="582"/>
    </location>
</feature>
<dbReference type="InterPro" id="IPR000994">
    <property type="entry name" value="Pept_M24"/>
</dbReference>
<dbReference type="InterPro" id="IPR000587">
    <property type="entry name" value="Creatinase_N"/>
</dbReference>
<evidence type="ECO:0000256" key="5">
    <source>
        <dbReference type="ARBA" id="ARBA00023049"/>
    </source>
</evidence>
<name>A0ABQ0E148_9PORP</name>
<proteinExistence type="inferred from homology"/>
<keyword evidence="4" id="KW-0378">Hydrolase</keyword>
<dbReference type="InterPro" id="IPR029149">
    <property type="entry name" value="Creatin/AminoP/Spt16_N"/>
</dbReference>
<evidence type="ECO:0000313" key="10">
    <source>
        <dbReference type="EMBL" id="GAB1251432.1"/>
    </source>
</evidence>
<dbReference type="CDD" id="cd01085">
    <property type="entry name" value="APP"/>
    <property type="match status" value="1"/>
</dbReference>
<reference evidence="10 11" key="1">
    <citation type="journal article" date="2025" name="Int. J. Syst. Evol. Microbiol.">
        <title>Desulfovibrio falkowii sp. nov., Porphyromonas miyakawae sp. nov., Mediterraneibacter flintii sp. nov. and Owariibacterium komagatae gen. nov., sp. nov., isolated from human faeces.</title>
        <authorList>
            <person name="Hamaguchi T."/>
            <person name="Ohara M."/>
            <person name="Hisatomi A."/>
            <person name="Sekiguchi K."/>
            <person name="Takeda J.I."/>
            <person name="Ueyama J."/>
            <person name="Ito M."/>
            <person name="Nishiwaki H."/>
            <person name="Ogi T."/>
            <person name="Hirayama M."/>
            <person name="Ohkuma M."/>
            <person name="Sakamoto M."/>
            <person name="Ohno K."/>
        </authorList>
    </citation>
    <scope>NUCLEOTIDE SEQUENCE [LARGE SCALE GENOMIC DNA]</scope>
    <source>
        <strain evidence="10 11">13CB11C</strain>
    </source>
</reference>
<keyword evidence="5" id="KW-0482">Metalloprotease</keyword>
<keyword evidence="2" id="KW-0645">Protease</keyword>
<dbReference type="Pfam" id="PF00557">
    <property type="entry name" value="Peptidase_M24"/>
    <property type="match status" value="1"/>
</dbReference>
<dbReference type="Pfam" id="PF16188">
    <property type="entry name" value="Peptidase_M24_C"/>
    <property type="match status" value="1"/>
</dbReference>
<evidence type="ECO:0000256" key="1">
    <source>
        <dbReference type="ARBA" id="ARBA00008766"/>
    </source>
</evidence>
<dbReference type="Gene3D" id="3.90.230.10">
    <property type="entry name" value="Creatinase/methionine aminopeptidase superfamily"/>
    <property type="match status" value="1"/>
</dbReference>
<dbReference type="EMBL" id="BAAFSF010000001">
    <property type="protein sequence ID" value="GAB1251432.1"/>
    <property type="molecule type" value="Genomic_DNA"/>
</dbReference>
<dbReference type="GO" id="GO:0004177">
    <property type="term" value="F:aminopeptidase activity"/>
    <property type="evidence" value="ECO:0007669"/>
    <property type="project" value="UniProtKB-KW"/>
</dbReference>
<protein>
    <submittedName>
        <fullName evidence="10">Aminopeptidase P family protein</fullName>
    </submittedName>
</protein>
<dbReference type="Gene3D" id="3.40.350.10">
    <property type="entry name" value="Creatinase/prolidase N-terminal domain"/>
    <property type="match status" value="2"/>
</dbReference>
<evidence type="ECO:0000313" key="11">
    <source>
        <dbReference type="Proteomes" id="UP001628220"/>
    </source>
</evidence>
<keyword evidence="10" id="KW-0031">Aminopeptidase</keyword>
<sequence>MKEQGFDAYIIPSGDGHLGEYTPEHWKGRAWISGFTGSAGKVVITADKAILWTDSRYFLQSAEQIKGTPFELYKEDVPGVATLEEFLSTLGNGKVVACDGNCFSQAQIEHLAEYLKPFGVTIATERDLLDTIWSDRPEIPKNPFYLYPDEFSGEATGDRLNRIRKEIKKHGADFTIVTMLDELAWLFNIRNSDVECNPVGIGYGYLDQKQAILFTFAEKLTKEVADKLSREGVAIKPYEEIFSFLAKVSPTQKLLIDKGRISHNVFAALPEQIATVEVVPSVITIQKSYKNPTECANIHRAMLRDGVALTRFFMWLENALNRGETFTEVALDKYLADFRAADDMYICDSFDTICGYQDHGAIVHYRAQEDTCYTVRNEGVLLLDSGAQYKDATTDITRTIALGDKAPDKQLVEDYTLVLKGHIAIATAQFPEGTRGNQLDILARKPLWDRGLSYGHGTGHGVGVALNVHEGPQNIRTDNNPTPMAIHTFTSNEPGLYRAGKWGIRIENLILTVEKCQTDFGRFFGFETQTLCFLDNRLVDKSMLCDKERTWYNEYQEQVYRELSPLLTKEEAAWLRSKTLPL</sequence>
<dbReference type="PROSITE" id="PS00491">
    <property type="entry name" value="PROLINE_PEPTIDASE"/>
    <property type="match status" value="1"/>
</dbReference>
<keyword evidence="3 6" id="KW-0479">Metal-binding</keyword>
<feature type="domain" description="Peptidase M24" evidence="7">
    <location>
        <begin position="297"/>
        <end position="512"/>
    </location>
</feature>
<dbReference type="PANTHER" id="PTHR43763">
    <property type="entry name" value="XAA-PRO AMINOPEPTIDASE 1"/>
    <property type="match status" value="1"/>
</dbReference>
<feature type="domain" description="Creatinase N-terminal" evidence="8">
    <location>
        <begin position="1"/>
        <end position="115"/>
    </location>
</feature>
<dbReference type="Proteomes" id="UP001628220">
    <property type="component" value="Unassembled WGS sequence"/>
</dbReference>
<dbReference type="Pfam" id="PF01321">
    <property type="entry name" value="Creatinase_N"/>
    <property type="match status" value="1"/>
</dbReference>
<dbReference type="PANTHER" id="PTHR43763:SF6">
    <property type="entry name" value="XAA-PRO AMINOPEPTIDASE 1"/>
    <property type="match status" value="1"/>
</dbReference>
<dbReference type="InterPro" id="IPR001131">
    <property type="entry name" value="Peptidase_M24B_aminopep-P_CS"/>
</dbReference>
<comment type="caution">
    <text evidence="10">The sequence shown here is derived from an EMBL/GenBank/DDBJ whole genome shotgun (WGS) entry which is preliminary data.</text>
</comment>
<organism evidence="10 11">
    <name type="scientific">Porphyromonas miyakawae</name>
    <dbReference type="NCBI Taxonomy" id="3137470"/>
    <lineage>
        <taxon>Bacteria</taxon>
        <taxon>Pseudomonadati</taxon>
        <taxon>Bacteroidota</taxon>
        <taxon>Bacteroidia</taxon>
        <taxon>Bacteroidales</taxon>
        <taxon>Porphyromonadaceae</taxon>
        <taxon>Porphyromonas</taxon>
    </lineage>
</organism>
<dbReference type="InterPro" id="IPR036005">
    <property type="entry name" value="Creatinase/aminopeptidase-like"/>
</dbReference>
<evidence type="ECO:0000256" key="6">
    <source>
        <dbReference type="RuleBase" id="RU000590"/>
    </source>
</evidence>
<dbReference type="InterPro" id="IPR032416">
    <property type="entry name" value="Peptidase_M24_C"/>
</dbReference>
<evidence type="ECO:0000259" key="7">
    <source>
        <dbReference type="Pfam" id="PF00557"/>
    </source>
</evidence>
<dbReference type="SUPFAM" id="SSF55920">
    <property type="entry name" value="Creatinase/aminopeptidase"/>
    <property type="match status" value="1"/>
</dbReference>
<evidence type="ECO:0000256" key="2">
    <source>
        <dbReference type="ARBA" id="ARBA00022670"/>
    </source>
</evidence>
<evidence type="ECO:0000256" key="4">
    <source>
        <dbReference type="ARBA" id="ARBA00022801"/>
    </source>
</evidence>
<keyword evidence="11" id="KW-1185">Reference proteome</keyword>
<comment type="similarity">
    <text evidence="1 6">Belongs to the peptidase M24B family.</text>
</comment>
<dbReference type="SUPFAM" id="SSF53092">
    <property type="entry name" value="Creatinase/prolidase N-terminal domain"/>
    <property type="match status" value="1"/>
</dbReference>
<gene>
    <name evidence="10" type="ORF">Tsumi_05360</name>
</gene>